<reference evidence="3" key="1">
    <citation type="submission" date="2022-10" db="EMBL/GenBank/DDBJ databases">
        <title>Genome assembly of Pristionchus species.</title>
        <authorList>
            <person name="Yoshida K."/>
            <person name="Sommer R.J."/>
        </authorList>
    </citation>
    <scope>NUCLEOTIDE SEQUENCE [LARGE SCALE GENOMIC DNA]</scope>
    <source>
        <strain evidence="1 3">RS5460</strain>
    </source>
</reference>
<feature type="non-terminal residue" evidence="2">
    <location>
        <position position="1"/>
    </location>
</feature>
<sequence>SDSMVEFTHSILYDIYDFAQVEEVHIAKCDLGCVIFAATTGETLDKSPNGLDPYAMNLIVVDYEHGTNYSVAELAQQRDEQQRKIPLTITGSGNISVINQNDIRSRRFYTIALYVVEKSKCSQLFNLIY</sequence>
<dbReference type="EMBL" id="BTRK01000001">
    <property type="protein sequence ID" value="GMR33268.1"/>
    <property type="molecule type" value="Genomic_DNA"/>
</dbReference>
<keyword evidence="3" id="KW-1185">Reference proteome</keyword>
<dbReference type="AlphaFoldDB" id="A0AAN4Z7A4"/>
<accession>A0AAN4Z7A4</accession>
<reference evidence="2" key="2">
    <citation type="submission" date="2023-06" db="EMBL/GenBank/DDBJ databases">
        <title>Genome assembly of Pristionchus species.</title>
        <authorList>
            <person name="Yoshida K."/>
            <person name="Sommer R.J."/>
        </authorList>
    </citation>
    <scope>NUCLEOTIDE SEQUENCE</scope>
    <source>
        <strain evidence="2">RS5460</strain>
    </source>
</reference>
<proteinExistence type="predicted"/>
<dbReference type="Proteomes" id="UP001328107">
    <property type="component" value="Unassembled WGS sequence"/>
</dbReference>
<dbReference type="EMBL" id="BTRK01000001">
    <property type="protein sequence ID" value="GMR33256.1"/>
    <property type="molecule type" value="Genomic_DNA"/>
</dbReference>
<protein>
    <submittedName>
        <fullName evidence="2">Uncharacterized protein</fullName>
    </submittedName>
</protein>
<evidence type="ECO:0000313" key="1">
    <source>
        <dbReference type="EMBL" id="GMR33256.1"/>
    </source>
</evidence>
<comment type="caution">
    <text evidence="2">The sequence shown here is derived from an EMBL/GenBank/DDBJ whole genome shotgun (WGS) entry which is preliminary data.</text>
</comment>
<evidence type="ECO:0000313" key="3">
    <source>
        <dbReference type="Proteomes" id="UP001328107"/>
    </source>
</evidence>
<feature type="non-terminal residue" evidence="2">
    <location>
        <position position="129"/>
    </location>
</feature>
<gene>
    <name evidence="1" type="ORF">PMAYCL1PPCAC_03451</name>
    <name evidence="2" type="ORF">PMAYCL1PPCAC_03463</name>
</gene>
<evidence type="ECO:0000313" key="2">
    <source>
        <dbReference type="EMBL" id="GMR33268.1"/>
    </source>
</evidence>
<name>A0AAN4Z7A4_9BILA</name>
<organism evidence="2 3">
    <name type="scientific">Pristionchus mayeri</name>
    <dbReference type="NCBI Taxonomy" id="1317129"/>
    <lineage>
        <taxon>Eukaryota</taxon>
        <taxon>Metazoa</taxon>
        <taxon>Ecdysozoa</taxon>
        <taxon>Nematoda</taxon>
        <taxon>Chromadorea</taxon>
        <taxon>Rhabditida</taxon>
        <taxon>Rhabditina</taxon>
        <taxon>Diplogasteromorpha</taxon>
        <taxon>Diplogasteroidea</taxon>
        <taxon>Neodiplogasteridae</taxon>
        <taxon>Pristionchus</taxon>
    </lineage>
</organism>